<name>A0A225NLV5_9RHOB</name>
<proteinExistence type="predicted"/>
<dbReference type="AlphaFoldDB" id="A0A225NLV5"/>
<dbReference type="RefSeq" id="WP_158218002.1">
    <property type="nucleotide sequence ID" value="NZ_AQQR01000009.1"/>
</dbReference>
<sequence length="465" mass="48305">MSGSHDVIVVGAGPAGGEAALAASGAGLRVALIDEGPAPGGQVWRAPRTAQAQAAAARDPDGRQGGALRKRLRDASVTLLAGAEVWDAEPGFVVQCLAATGNHALQAPRLILATGAMERVLPFPGWTTPGVFGLAAATAIMKSEKTLPGKEIVIAGQGPLLIAVAVKALELGLRPRAIVDRAGPRDWLRAAPAFAAMPSMLARGARWMARLKAAGVPILRQSAVVSAGGCSALDGVTVRHLPSGRETEIAADTLYIGNGLTPADELHRLLGAAQTRDRLRGGCRTEVDADQRTSVPGLYAAGDGAGVHGALPSVFQGQIAGLAAARDHGALDADAFAARSRPARRRLARALRFADASCRLMTFPEDDLAEMPPDCVVCRCEDVRRSDIEAAMASGAADMNQLKHFTRLGMGPCQGRMCGLNAAGLLAPEGDLRFTPRAPVRPVSMDRLIGEFDYSDIPVPKPAPL</sequence>
<dbReference type="InterPro" id="IPR023753">
    <property type="entry name" value="FAD/NAD-binding_dom"/>
</dbReference>
<dbReference type="InterPro" id="IPR036188">
    <property type="entry name" value="FAD/NAD-bd_sf"/>
</dbReference>
<gene>
    <name evidence="4" type="ORF">ATO3_18590</name>
</gene>
<evidence type="ECO:0000259" key="3">
    <source>
        <dbReference type="Pfam" id="PF07992"/>
    </source>
</evidence>
<dbReference type="Gene3D" id="3.50.50.60">
    <property type="entry name" value="FAD/NAD(P)-binding domain"/>
    <property type="match status" value="2"/>
</dbReference>
<dbReference type="SUPFAM" id="SSF51905">
    <property type="entry name" value="FAD/NAD(P)-binding domain"/>
    <property type="match status" value="1"/>
</dbReference>
<dbReference type="EMBL" id="AQQR01000009">
    <property type="protein sequence ID" value="OWU71474.1"/>
    <property type="molecule type" value="Genomic_DNA"/>
</dbReference>
<dbReference type="InterPro" id="IPR007419">
    <property type="entry name" value="BFD-like_2Fe2S-bd_dom"/>
</dbReference>
<dbReference type="InterPro" id="IPR051691">
    <property type="entry name" value="Metab_Enz_Cyan_OpOx_G3PDH"/>
</dbReference>
<dbReference type="PRINTS" id="PR00368">
    <property type="entry name" value="FADPNR"/>
</dbReference>
<dbReference type="Pfam" id="PF04324">
    <property type="entry name" value="Fer2_BFD"/>
    <property type="match status" value="1"/>
</dbReference>
<dbReference type="Gene3D" id="1.10.10.1100">
    <property type="entry name" value="BFD-like [2Fe-2S]-binding domain"/>
    <property type="match status" value="1"/>
</dbReference>
<evidence type="ECO:0000313" key="4">
    <source>
        <dbReference type="EMBL" id="OWU71474.1"/>
    </source>
</evidence>
<evidence type="ECO:0000259" key="2">
    <source>
        <dbReference type="Pfam" id="PF04324"/>
    </source>
</evidence>
<feature type="domain" description="FAD/NAD(P)-binding" evidence="3">
    <location>
        <begin position="5"/>
        <end position="326"/>
    </location>
</feature>
<dbReference type="PANTHER" id="PTHR42949:SF3">
    <property type="entry name" value="ANAEROBIC GLYCEROL-3-PHOSPHATE DEHYDROGENASE SUBUNIT B"/>
    <property type="match status" value="1"/>
</dbReference>
<dbReference type="PIRSF" id="PIRSF037495">
    <property type="entry name" value="Opine_OX_OoxA/HcnB"/>
    <property type="match status" value="1"/>
</dbReference>
<dbReference type="PANTHER" id="PTHR42949">
    <property type="entry name" value="ANAEROBIC GLYCEROL-3-PHOSPHATE DEHYDROGENASE SUBUNIT B"/>
    <property type="match status" value="1"/>
</dbReference>
<protein>
    <recommendedName>
        <fullName evidence="6">FAD/NAD(P)-binding oxidoreductase</fullName>
    </recommendedName>
</protein>
<dbReference type="Proteomes" id="UP000215377">
    <property type="component" value="Unassembled WGS sequence"/>
</dbReference>
<dbReference type="GO" id="GO:0016491">
    <property type="term" value="F:oxidoreductase activity"/>
    <property type="evidence" value="ECO:0007669"/>
    <property type="project" value="UniProtKB-KW"/>
</dbReference>
<accession>A0A225NLV5</accession>
<dbReference type="OrthoDB" id="9801699at2"/>
<dbReference type="Pfam" id="PF07992">
    <property type="entry name" value="Pyr_redox_2"/>
    <property type="match status" value="1"/>
</dbReference>
<organism evidence="4 5">
    <name type="scientific">Marinibacterium profundimaris</name>
    <dbReference type="NCBI Taxonomy" id="1679460"/>
    <lineage>
        <taxon>Bacteria</taxon>
        <taxon>Pseudomonadati</taxon>
        <taxon>Pseudomonadota</taxon>
        <taxon>Alphaproteobacteria</taxon>
        <taxon>Rhodobacterales</taxon>
        <taxon>Paracoccaceae</taxon>
        <taxon>Marinibacterium</taxon>
    </lineage>
</organism>
<dbReference type="PRINTS" id="PR00469">
    <property type="entry name" value="PNDRDTASEII"/>
</dbReference>
<keyword evidence="5" id="KW-1185">Reference proteome</keyword>
<evidence type="ECO:0008006" key="6">
    <source>
        <dbReference type="Google" id="ProtNLM"/>
    </source>
</evidence>
<feature type="domain" description="BFD-like [2Fe-2S]-binding" evidence="2">
    <location>
        <begin position="376"/>
        <end position="426"/>
    </location>
</feature>
<reference evidence="4 5" key="1">
    <citation type="submission" date="2013-04" db="EMBL/GenBank/DDBJ databases">
        <title>Oceanicola sp. 22II1-22F33 Genome Sequencing.</title>
        <authorList>
            <person name="Lai Q."/>
            <person name="Li G."/>
            <person name="Shao Z."/>
        </authorList>
    </citation>
    <scope>NUCLEOTIDE SEQUENCE [LARGE SCALE GENOMIC DNA]</scope>
    <source>
        <strain evidence="4 5">22II1-22F33</strain>
    </source>
</reference>
<evidence type="ECO:0000256" key="1">
    <source>
        <dbReference type="ARBA" id="ARBA00023002"/>
    </source>
</evidence>
<keyword evidence="1" id="KW-0560">Oxidoreductase</keyword>
<comment type="caution">
    <text evidence="4">The sequence shown here is derived from an EMBL/GenBank/DDBJ whole genome shotgun (WGS) entry which is preliminary data.</text>
</comment>
<evidence type="ECO:0000313" key="5">
    <source>
        <dbReference type="Proteomes" id="UP000215377"/>
    </source>
</evidence>
<dbReference type="InterPro" id="IPR041854">
    <property type="entry name" value="BFD-like_2Fe2S-bd_dom_sf"/>
</dbReference>
<dbReference type="CDD" id="cd19946">
    <property type="entry name" value="GlpA-like_Fer2_BFD-like"/>
    <property type="match status" value="1"/>
</dbReference>
<dbReference type="InterPro" id="IPR017224">
    <property type="entry name" value="Opine_Oxase_asu/HCN_bsu"/>
</dbReference>